<protein>
    <submittedName>
        <fullName evidence="1">Uncharacterized protein</fullName>
    </submittedName>
</protein>
<dbReference type="AlphaFoldDB" id="A0A109DAL3"/>
<dbReference type="GeneID" id="300180254"/>
<organism evidence="1 2">
    <name type="scientific">Vibrio toranzoniae</name>
    <dbReference type="NCBI Taxonomy" id="1194427"/>
    <lineage>
        <taxon>Bacteria</taxon>
        <taxon>Pseudomonadati</taxon>
        <taxon>Pseudomonadota</taxon>
        <taxon>Gammaproteobacteria</taxon>
        <taxon>Vibrionales</taxon>
        <taxon>Vibrionaceae</taxon>
        <taxon>Vibrio</taxon>
    </lineage>
</organism>
<dbReference type="RefSeq" id="WP_060467612.1">
    <property type="nucleotide sequence ID" value="NZ_AP025515.1"/>
</dbReference>
<dbReference type="Proteomes" id="UP000057389">
    <property type="component" value="Unassembled WGS sequence"/>
</dbReference>
<comment type="caution">
    <text evidence="1">The sequence shown here is derived from an EMBL/GenBank/DDBJ whole genome shotgun (WGS) entry which is preliminary data.</text>
</comment>
<keyword evidence="2" id="KW-1185">Reference proteome</keyword>
<evidence type="ECO:0000313" key="2">
    <source>
        <dbReference type="Proteomes" id="UP000057389"/>
    </source>
</evidence>
<proteinExistence type="predicted"/>
<accession>A0A109DAL3</accession>
<reference evidence="1 2" key="1">
    <citation type="submission" date="2015-11" db="EMBL/GenBank/DDBJ databases">
        <title>Draft WGS of Vibrio toranzoniae.</title>
        <authorList>
            <person name="Lasa A."/>
            <person name="Romalde J.L."/>
        </authorList>
    </citation>
    <scope>NUCLEOTIDE SEQUENCE [LARGE SCALE GENOMIC DNA]</scope>
    <source>
        <strain evidence="1 2">Vb 10.8</strain>
    </source>
</reference>
<sequence>MNKLETIAKLLEKHGLSHILGSPFDNAFDVFDNKKEDINLILLGTNGNMTDAIKTNVEWVKERARNPQYSHLLSGDWGVSPLRKELIKLPDVLNECFGNSKFSVSNMILTNGLLLASNGVGDIKNQFEILRSETDTFTNLKGLLNASMGFFDDFVVKNSNPRVIFAYGNADQGHSAWKYLRDYYPRLKETVIVPINSTSYKFCSLDMHGDEVFVIGSPHPCFHYNKLNKDLIKEGLEQIGAIPHV</sequence>
<name>A0A109DAL3_9VIBR</name>
<gene>
    <name evidence="1" type="ORF">APQ14_04785</name>
</gene>
<dbReference type="EMBL" id="LMXU01000010">
    <property type="protein sequence ID" value="KWU01635.1"/>
    <property type="molecule type" value="Genomic_DNA"/>
</dbReference>
<evidence type="ECO:0000313" key="1">
    <source>
        <dbReference type="EMBL" id="KWU01635.1"/>
    </source>
</evidence>